<evidence type="ECO:0000256" key="1">
    <source>
        <dbReference type="SAM" id="MobiDB-lite"/>
    </source>
</evidence>
<accession>A0AAD6SZH4</accession>
<gene>
    <name evidence="2" type="ORF">C8F04DRAFT_1257476</name>
</gene>
<evidence type="ECO:0000313" key="3">
    <source>
        <dbReference type="Proteomes" id="UP001218188"/>
    </source>
</evidence>
<evidence type="ECO:0000313" key="2">
    <source>
        <dbReference type="EMBL" id="KAJ7036934.1"/>
    </source>
</evidence>
<dbReference type="EMBL" id="JARJCM010000040">
    <property type="protein sequence ID" value="KAJ7036934.1"/>
    <property type="molecule type" value="Genomic_DNA"/>
</dbReference>
<sequence length="272" mass="30197">MSKRADEVEGWKRVMPHDASNPSPFITVTVLFQSLLWALSTGANTTDIGLSRSDTTTGYTIYDPERPRLSPTPQRAQRPLLSDSQHLMVPIDTSLSSRALPSFKLLPSRAHVLHDAARVSGVRVRDIPPCAQFPLALALVREHDFELRSGAAHYRARRSQHKHPFLLPPLALKPPLGPRPWRRLPPSLPPSFLPSCKPPRTPVIDSTARSLRRANQCNVHPPDRRTTNSARNLIIFPISSLPSPSPYPLALAPSPRPRPALARLASRFARVV</sequence>
<dbReference type="AlphaFoldDB" id="A0AAD6SZH4"/>
<feature type="region of interest" description="Disordered" evidence="1">
    <location>
        <begin position="54"/>
        <end position="76"/>
    </location>
</feature>
<protein>
    <submittedName>
        <fullName evidence="2">Uncharacterized protein</fullName>
    </submittedName>
</protein>
<dbReference type="Proteomes" id="UP001218188">
    <property type="component" value="Unassembled WGS sequence"/>
</dbReference>
<organism evidence="2 3">
    <name type="scientific">Mycena alexandri</name>
    <dbReference type="NCBI Taxonomy" id="1745969"/>
    <lineage>
        <taxon>Eukaryota</taxon>
        <taxon>Fungi</taxon>
        <taxon>Dikarya</taxon>
        <taxon>Basidiomycota</taxon>
        <taxon>Agaricomycotina</taxon>
        <taxon>Agaricomycetes</taxon>
        <taxon>Agaricomycetidae</taxon>
        <taxon>Agaricales</taxon>
        <taxon>Marasmiineae</taxon>
        <taxon>Mycenaceae</taxon>
        <taxon>Mycena</taxon>
    </lineage>
</organism>
<proteinExistence type="predicted"/>
<comment type="caution">
    <text evidence="2">The sequence shown here is derived from an EMBL/GenBank/DDBJ whole genome shotgun (WGS) entry which is preliminary data.</text>
</comment>
<keyword evidence="3" id="KW-1185">Reference proteome</keyword>
<name>A0AAD6SZH4_9AGAR</name>
<reference evidence="2" key="1">
    <citation type="submission" date="2023-03" db="EMBL/GenBank/DDBJ databases">
        <title>Massive genome expansion in bonnet fungi (Mycena s.s.) driven by repeated elements and novel gene families across ecological guilds.</title>
        <authorList>
            <consortium name="Lawrence Berkeley National Laboratory"/>
            <person name="Harder C.B."/>
            <person name="Miyauchi S."/>
            <person name="Viragh M."/>
            <person name="Kuo A."/>
            <person name="Thoen E."/>
            <person name="Andreopoulos B."/>
            <person name="Lu D."/>
            <person name="Skrede I."/>
            <person name="Drula E."/>
            <person name="Henrissat B."/>
            <person name="Morin E."/>
            <person name="Kohler A."/>
            <person name="Barry K."/>
            <person name="LaButti K."/>
            <person name="Morin E."/>
            <person name="Salamov A."/>
            <person name="Lipzen A."/>
            <person name="Mereny Z."/>
            <person name="Hegedus B."/>
            <person name="Baldrian P."/>
            <person name="Stursova M."/>
            <person name="Weitz H."/>
            <person name="Taylor A."/>
            <person name="Grigoriev I.V."/>
            <person name="Nagy L.G."/>
            <person name="Martin F."/>
            <person name="Kauserud H."/>
        </authorList>
    </citation>
    <scope>NUCLEOTIDE SEQUENCE</scope>
    <source>
        <strain evidence="2">CBHHK200</strain>
    </source>
</reference>